<dbReference type="InterPro" id="IPR046342">
    <property type="entry name" value="CBS_dom_sf"/>
</dbReference>
<evidence type="ECO:0000313" key="4">
    <source>
        <dbReference type="EMBL" id="PUE01451.1"/>
    </source>
</evidence>
<dbReference type="GO" id="GO:0016301">
    <property type="term" value="F:kinase activity"/>
    <property type="evidence" value="ECO:0007669"/>
    <property type="project" value="UniProtKB-KW"/>
</dbReference>
<feature type="domain" description="CBS" evidence="3">
    <location>
        <begin position="68"/>
        <end position="121"/>
    </location>
</feature>
<reference evidence="4 5" key="1">
    <citation type="submission" date="2018-01" db="EMBL/GenBank/DDBJ databases">
        <title>Novel co-symbiosis in the lucinid bivalve Phacoides pectinatus.</title>
        <authorList>
            <person name="Lim S.J."/>
            <person name="Davis B.G."/>
            <person name="Gill D.E."/>
            <person name="Engel A.S."/>
            <person name="Anderson L.C."/>
            <person name="Campbell B.J."/>
        </authorList>
    </citation>
    <scope>NUCLEOTIDE SEQUENCE [LARGE SCALE GENOMIC DNA]</scope>
    <source>
        <strain evidence="4">N3_P5</strain>
    </source>
</reference>
<dbReference type="AlphaFoldDB" id="A0A6N4DT13"/>
<keyword evidence="4" id="KW-0808">Transferase</keyword>
<accession>A0A6N4DT13</accession>
<dbReference type="PANTHER" id="PTHR43080:SF2">
    <property type="entry name" value="CBS DOMAIN-CONTAINING PROTEIN"/>
    <property type="match status" value="1"/>
</dbReference>
<protein>
    <submittedName>
        <fullName evidence="4">Histidine kinase</fullName>
    </submittedName>
</protein>
<evidence type="ECO:0000259" key="3">
    <source>
        <dbReference type="PROSITE" id="PS51371"/>
    </source>
</evidence>
<proteinExistence type="predicted"/>
<evidence type="ECO:0000256" key="1">
    <source>
        <dbReference type="ARBA" id="ARBA00023122"/>
    </source>
</evidence>
<gene>
    <name evidence="4" type="ORF">C3L24_07890</name>
</gene>
<name>A0A6N4DT13_9GAMM</name>
<sequence>MKTHFDTVDGLDTVAAALDKMAHVETKSLIVRRRDENDEYGIVMLSDIARKVLAKDRPLDRVNIYEIMTKPVITVDPEMDIRYCARLFTRFDISRAPVVRNREIVGIVSMTDMVLKGLKGR</sequence>
<dbReference type="InterPro" id="IPR000644">
    <property type="entry name" value="CBS_dom"/>
</dbReference>
<dbReference type="EMBL" id="PQCO01000201">
    <property type="protein sequence ID" value="PUE01451.1"/>
    <property type="molecule type" value="Genomic_DNA"/>
</dbReference>
<dbReference type="Pfam" id="PF00571">
    <property type="entry name" value="CBS"/>
    <property type="match status" value="2"/>
</dbReference>
<dbReference type="SUPFAM" id="SSF54631">
    <property type="entry name" value="CBS-domain pair"/>
    <property type="match status" value="1"/>
</dbReference>
<evidence type="ECO:0000313" key="5">
    <source>
        <dbReference type="Proteomes" id="UP000250928"/>
    </source>
</evidence>
<comment type="caution">
    <text evidence="4">The sequence shown here is derived from an EMBL/GenBank/DDBJ whole genome shotgun (WGS) entry which is preliminary data.</text>
</comment>
<dbReference type="SMART" id="SM00116">
    <property type="entry name" value="CBS"/>
    <property type="match status" value="1"/>
</dbReference>
<dbReference type="Gene3D" id="3.10.580.10">
    <property type="entry name" value="CBS-domain"/>
    <property type="match status" value="1"/>
</dbReference>
<dbReference type="CDD" id="cd04630">
    <property type="entry name" value="CBS_pair_bac"/>
    <property type="match status" value="1"/>
</dbReference>
<evidence type="ECO:0000256" key="2">
    <source>
        <dbReference type="PROSITE-ProRule" id="PRU00703"/>
    </source>
</evidence>
<dbReference type="Proteomes" id="UP000250928">
    <property type="component" value="Unassembled WGS sequence"/>
</dbReference>
<dbReference type="InterPro" id="IPR051257">
    <property type="entry name" value="Diverse_CBS-Domain"/>
</dbReference>
<dbReference type="PANTHER" id="PTHR43080">
    <property type="entry name" value="CBS DOMAIN-CONTAINING PROTEIN CBSX3, MITOCHONDRIAL"/>
    <property type="match status" value="1"/>
</dbReference>
<keyword evidence="4" id="KW-0418">Kinase</keyword>
<keyword evidence="1 2" id="KW-0129">CBS domain</keyword>
<dbReference type="PROSITE" id="PS51371">
    <property type="entry name" value="CBS"/>
    <property type="match status" value="1"/>
</dbReference>
<organism evidence="4 5">
    <name type="scientific">Candidatus Sedimenticola endophacoides</name>
    <dbReference type="NCBI Taxonomy" id="2548426"/>
    <lineage>
        <taxon>Bacteria</taxon>
        <taxon>Pseudomonadati</taxon>
        <taxon>Pseudomonadota</taxon>
        <taxon>Gammaproteobacteria</taxon>
        <taxon>Chromatiales</taxon>
        <taxon>Sedimenticolaceae</taxon>
        <taxon>Sedimenticola</taxon>
    </lineage>
</organism>